<dbReference type="InterPro" id="IPR005158">
    <property type="entry name" value="BTAD"/>
</dbReference>
<evidence type="ECO:0000259" key="2">
    <source>
        <dbReference type="SMART" id="SM01043"/>
    </source>
</evidence>
<dbReference type="SMART" id="SM01043">
    <property type="entry name" value="BTAD"/>
    <property type="match status" value="1"/>
</dbReference>
<evidence type="ECO:0000313" key="4">
    <source>
        <dbReference type="Proteomes" id="UP000318681"/>
    </source>
</evidence>
<dbReference type="AlphaFoldDB" id="A0A558R7L3"/>
<dbReference type="InterPro" id="IPR011990">
    <property type="entry name" value="TPR-like_helical_dom_sf"/>
</dbReference>
<feature type="domain" description="Bacterial transcriptional activator" evidence="2">
    <location>
        <begin position="105"/>
        <end position="249"/>
    </location>
</feature>
<comment type="caution">
    <text evidence="3">The sequence shown here is derived from an EMBL/GenBank/DDBJ whole genome shotgun (WGS) entry which is preliminary data.</text>
</comment>
<proteinExistence type="predicted"/>
<dbReference type="Gene3D" id="1.10.10.10">
    <property type="entry name" value="Winged helix-like DNA-binding domain superfamily/Winged helix DNA-binding domain"/>
    <property type="match status" value="1"/>
</dbReference>
<organism evidence="3 4">
    <name type="scientific">Alterirhizorhabdus solaris</name>
    <dbReference type="NCBI Taxonomy" id="2529389"/>
    <lineage>
        <taxon>Bacteria</taxon>
        <taxon>Pseudomonadati</taxon>
        <taxon>Pseudomonadota</taxon>
        <taxon>Alphaproteobacteria</taxon>
        <taxon>Sphingomonadales</taxon>
        <taxon>Rhizorhabdaceae</taxon>
        <taxon>Alterirhizorhabdus</taxon>
    </lineage>
</organism>
<name>A0A558R7L3_9SPHN</name>
<dbReference type="InterPro" id="IPR051677">
    <property type="entry name" value="AfsR-DnrI-RedD_regulator"/>
</dbReference>
<dbReference type="PANTHER" id="PTHR35807">
    <property type="entry name" value="TRANSCRIPTIONAL REGULATOR REDD-RELATED"/>
    <property type="match status" value="1"/>
</dbReference>
<feature type="region of interest" description="Disordered" evidence="1">
    <location>
        <begin position="255"/>
        <end position="277"/>
    </location>
</feature>
<accession>A0A558R7L3</accession>
<keyword evidence="4" id="KW-1185">Reference proteome</keyword>
<dbReference type="InterPro" id="IPR036388">
    <property type="entry name" value="WH-like_DNA-bd_sf"/>
</dbReference>
<evidence type="ECO:0000256" key="1">
    <source>
        <dbReference type="SAM" id="MobiDB-lite"/>
    </source>
</evidence>
<protein>
    <submittedName>
        <fullName evidence="3">Trifolitoxin synthesis, TfuA</fullName>
    </submittedName>
</protein>
<gene>
    <name evidence="3" type="ORF">FOY91_07350</name>
</gene>
<dbReference type="OrthoDB" id="105971at2"/>
<dbReference type="EMBL" id="VNIM01000021">
    <property type="protein sequence ID" value="TVV75391.1"/>
    <property type="molecule type" value="Genomic_DNA"/>
</dbReference>
<dbReference type="SUPFAM" id="SSF48452">
    <property type="entry name" value="TPR-like"/>
    <property type="match status" value="1"/>
</dbReference>
<dbReference type="Gene3D" id="1.25.40.10">
    <property type="entry name" value="Tetratricopeptide repeat domain"/>
    <property type="match status" value="2"/>
</dbReference>
<sequence>MSVAEPDSRSRDPAFLIRLYGDCRVVDCATGADATPKSRKARALLAYLALVPDHCAGRERLTGLLWSDRGEEQARASLRQTLAELRGGAIGLALAITRRDVSLVASVVDNDIARVVSAAQGGDLARLYDPLNRLGATLLGDLEGTDRCFDDWLLVERPRQQGRIVQAVLAAAAGVTTPGTLPLRRAILTTAQALDTGDEEIARCGMAMDHEAGDLAALHRRYRQLDAGLKRDYDAPPSPETQRLFRQLTAVGPVNPVAPPPVTETPSLPGTPIAVGPGTRRIEPPILVISPFAVMGDGSDETLLARICHDDLQTALGGFRDLRVLSIAESGAGRLDAACAASIASYALSGSVRGQGRDCRINLRLTAIESGLLVWTRQLPVGQTSLGAAIDDLVARIAGAILPVVERDVSRVLGEAHDTDPAAYALYFGGRARLLTAASLDEVRAAADLFERAIEADPSLTNAYIELARLYNTDFVQRMAGHDPAPMRARAFELSLKAASLDPDSGHVHSRLAWCYLRRGDVALAEQRFAAALEAGPYHADGLDEAGFGLVHLGAFDRAGALLARAFELNPFPPDEYFSDMAVLLALRHEHLRAEEQFEISRNPSIHYLAIRVANLALLGRGDQAHALGHTLRARFAPLWRAAGNPGDADLVEGMFRFLPFHRAEDRDTLVHGLRAAGFAC</sequence>
<evidence type="ECO:0000313" key="3">
    <source>
        <dbReference type="EMBL" id="TVV75391.1"/>
    </source>
</evidence>
<dbReference type="RefSeq" id="WP_145149632.1">
    <property type="nucleotide sequence ID" value="NZ_VNIM01000021.1"/>
</dbReference>
<reference evidence="3 4" key="1">
    <citation type="submission" date="2019-07" db="EMBL/GenBank/DDBJ databases">
        <title>Sphingomonas solaris sp. nov., isolated from a solar panel from Boston, Massachusetts.</title>
        <authorList>
            <person name="Tanner K."/>
            <person name="Pascual J."/>
            <person name="Mancuso C."/>
            <person name="Pereto J."/>
            <person name="Khalil A."/>
            <person name="Vilanova C."/>
        </authorList>
    </citation>
    <scope>NUCLEOTIDE SEQUENCE [LARGE SCALE GENOMIC DNA]</scope>
    <source>
        <strain evidence="3 4">R4DWN</strain>
    </source>
</reference>
<dbReference type="Proteomes" id="UP000318681">
    <property type="component" value="Unassembled WGS sequence"/>
</dbReference>